<accession>A0A0F3IK37</accession>
<dbReference type="PANTHER" id="PTHR42709">
    <property type="entry name" value="ALKALINE PHOSPHATASE LIKE PROTEIN"/>
    <property type="match status" value="1"/>
</dbReference>
<feature type="transmembrane region" description="Helical" evidence="1">
    <location>
        <begin position="117"/>
        <end position="139"/>
    </location>
</feature>
<keyword evidence="1" id="KW-0812">Transmembrane</keyword>
<proteinExistence type="predicted"/>
<dbReference type="Proteomes" id="UP000033684">
    <property type="component" value="Unassembled WGS sequence"/>
</dbReference>
<feature type="transmembrane region" description="Helical" evidence="1">
    <location>
        <begin position="43"/>
        <end position="69"/>
    </location>
</feature>
<organism evidence="2 3">
    <name type="scientific">Methylocucumis oryzae</name>
    <dbReference type="NCBI Taxonomy" id="1632867"/>
    <lineage>
        <taxon>Bacteria</taxon>
        <taxon>Pseudomonadati</taxon>
        <taxon>Pseudomonadota</taxon>
        <taxon>Gammaproteobacteria</taxon>
        <taxon>Methylococcales</taxon>
        <taxon>Methylococcaceae</taxon>
        <taxon>Methylocucumis</taxon>
    </lineage>
</organism>
<evidence type="ECO:0000313" key="2">
    <source>
        <dbReference type="EMBL" id="KJV05939.1"/>
    </source>
</evidence>
<keyword evidence="1" id="KW-0472">Membrane</keyword>
<feature type="transmembrane region" description="Helical" evidence="1">
    <location>
        <begin position="90"/>
        <end position="111"/>
    </location>
</feature>
<dbReference type="RefSeq" id="WP_045779792.1">
    <property type="nucleotide sequence ID" value="NZ_LAJX01000150.1"/>
</dbReference>
<sequence length="140" mass="15217">MDNSLELLGLFISAFISATLAPGGSEALLAYLVHTQTFSINHLLLIATVGNSLGAMTTWGLGSLAAIRFPTTRVLPEKQLKALTYIKKHGLWALYFAWLPIIGDALCFAGGWLRLPYLPACALIALGKFSRYAVIAWFFA</sequence>
<reference evidence="2 3" key="2">
    <citation type="journal article" date="2016" name="Microb. Ecol.">
        <title>Genome Characteristics of a Novel Type I Methanotroph (Sn10-6) Isolated from a Flooded Indian Rice Field.</title>
        <authorList>
            <person name="Rahalkar M.C."/>
            <person name="Pandit P.S."/>
            <person name="Dhakephalkar P.K."/>
            <person name="Pore S."/>
            <person name="Arora P."/>
            <person name="Kapse N."/>
        </authorList>
    </citation>
    <scope>NUCLEOTIDE SEQUENCE [LARGE SCALE GENOMIC DNA]</scope>
    <source>
        <strain evidence="2 3">Sn10-6</strain>
    </source>
</reference>
<keyword evidence="1" id="KW-1133">Transmembrane helix</keyword>
<protein>
    <submittedName>
        <fullName evidence="2">Membrane protein</fullName>
    </submittedName>
</protein>
<dbReference type="OrthoDB" id="9814483at2"/>
<dbReference type="InterPro" id="IPR051311">
    <property type="entry name" value="DedA_domain"/>
</dbReference>
<evidence type="ECO:0000313" key="3">
    <source>
        <dbReference type="Proteomes" id="UP000033684"/>
    </source>
</evidence>
<dbReference type="AlphaFoldDB" id="A0A0F3IK37"/>
<reference evidence="3" key="1">
    <citation type="submission" date="2015-03" db="EMBL/GenBank/DDBJ databases">
        <title>Draft genome sequence of a novel methanotroph (Sn10-6) isolated from flooded ricefield rhizosphere in India.</title>
        <authorList>
            <person name="Pandit P.S."/>
            <person name="Pore S.D."/>
            <person name="Arora P."/>
            <person name="Kapse N.G."/>
            <person name="Dhakephalkar P.K."/>
            <person name="Rahalkar M.C."/>
        </authorList>
    </citation>
    <scope>NUCLEOTIDE SEQUENCE [LARGE SCALE GENOMIC DNA]</scope>
    <source>
        <strain evidence="3">Sn10-6</strain>
    </source>
</reference>
<dbReference type="EMBL" id="LAJX01000150">
    <property type="protein sequence ID" value="KJV05939.1"/>
    <property type="molecule type" value="Genomic_DNA"/>
</dbReference>
<comment type="caution">
    <text evidence="2">The sequence shown here is derived from an EMBL/GenBank/DDBJ whole genome shotgun (WGS) entry which is preliminary data.</text>
</comment>
<evidence type="ECO:0000256" key="1">
    <source>
        <dbReference type="SAM" id="Phobius"/>
    </source>
</evidence>
<keyword evidence="3" id="KW-1185">Reference proteome</keyword>
<name>A0A0F3IK37_9GAMM</name>
<gene>
    <name evidence="2" type="ORF">VZ94_14605</name>
</gene>
<dbReference type="PANTHER" id="PTHR42709:SF4">
    <property type="entry name" value="INNER MEMBRANE PROTEIN YQAA"/>
    <property type="match status" value="1"/>
</dbReference>
<dbReference type="PATRIC" id="fig|1632867.3.peg.1444"/>